<reference evidence="3" key="1">
    <citation type="journal article" date="2017" name="Front. Plant Sci.">
        <title>Climate Clever Clovers: New Paradigm to Reduce the Environmental Footprint of Ruminants by Breeding Low Methanogenic Forages Utilizing Haplotype Variation.</title>
        <authorList>
            <person name="Kaur P."/>
            <person name="Appels R."/>
            <person name="Bayer P.E."/>
            <person name="Keeble-Gagnere G."/>
            <person name="Wang J."/>
            <person name="Hirakawa H."/>
            <person name="Shirasawa K."/>
            <person name="Vercoe P."/>
            <person name="Stefanova K."/>
            <person name="Durmic Z."/>
            <person name="Nichols P."/>
            <person name="Revell C."/>
            <person name="Isobe S.N."/>
            <person name="Edwards D."/>
            <person name="Erskine W."/>
        </authorList>
    </citation>
    <scope>NUCLEOTIDE SEQUENCE [LARGE SCALE GENOMIC DNA]</scope>
    <source>
        <strain evidence="3">cv. Daliak</strain>
    </source>
</reference>
<proteinExistence type="predicted"/>
<feature type="region of interest" description="Disordered" evidence="1">
    <location>
        <begin position="1"/>
        <end position="47"/>
    </location>
</feature>
<dbReference type="EMBL" id="DF974440">
    <property type="protein sequence ID" value="GAU48571.1"/>
    <property type="molecule type" value="Genomic_DNA"/>
</dbReference>
<feature type="compositionally biased region" description="Polar residues" evidence="1">
    <location>
        <begin position="62"/>
        <end position="79"/>
    </location>
</feature>
<dbReference type="AlphaFoldDB" id="A0A2Z6NWC8"/>
<protein>
    <submittedName>
        <fullName evidence="2">Uncharacterized protein</fullName>
    </submittedName>
</protein>
<sequence length="134" mass="15054">MAMAEDTLAPLGPWIRSTQYGKRKMENKDRKYYSNPSQSPNFGHYSPLVPASLLAQLAAMKLQTQDPMTNNNGNQQQSNREGHREDQATTDQTQTTGRTIPQLGNGIECMQLEGTTKHKEVESNRNVWVSSKSE</sequence>
<organism evidence="2 3">
    <name type="scientific">Trifolium subterraneum</name>
    <name type="common">Subterranean clover</name>
    <dbReference type="NCBI Taxonomy" id="3900"/>
    <lineage>
        <taxon>Eukaryota</taxon>
        <taxon>Viridiplantae</taxon>
        <taxon>Streptophyta</taxon>
        <taxon>Embryophyta</taxon>
        <taxon>Tracheophyta</taxon>
        <taxon>Spermatophyta</taxon>
        <taxon>Magnoliopsida</taxon>
        <taxon>eudicotyledons</taxon>
        <taxon>Gunneridae</taxon>
        <taxon>Pentapetalae</taxon>
        <taxon>rosids</taxon>
        <taxon>fabids</taxon>
        <taxon>Fabales</taxon>
        <taxon>Fabaceae</taxon>
        <taxon>Papilionoideae</taxon>
        <taxon>50 kb inversion clade</taxon>
        <taxon>NPAAA clade</taxon>
        <taxon>Hologalegina</taxon>
        <taxon>IRL clade</taxon>
        <taxon>Trifolieae</taxon>
        <taxon>Trifolium</taxon>
    </lineage>
</organism>
<name>A0A2Z6NWC8_TRISU</name>
<evidence type="ECO:0000313" key="3">
    <source>
        <dbReference type="Proteomes" id="UP000242715"/>
    </source>
</evidence>
<evidence type="ECO:0000313" key="2">
    <source>
        <dbReference type="EMBL" id="GAU48571.1"/>
    </source>
</evidence>
<keyword evidence="3" id="KW-1185">Reference proteome</keyword>
<accession>A0A2Z6NWC8</accession>
<feature type="compositionally biased region" description="Basic and acidic residues" evidence="1">
    <location>
        <begin position="23"/>
        <end position="32"/>
    </location>
</feature>
<evidence type="ECO:0000256" key="1">
    <source>
        <dbReference type="SAM" id="MobiDB-lite"/>
    </source>
</evidence>
<feature type="compositionally biased region" description="Polar residues" evidence="1">
    <location>
        <begin position="124"/>
        <end position="134"/>
    </location>
</feature>
<gene>
    <name evidence="2" type="ORF">TSUD_137560</name>
</gene>
<dbReference type="Proteomes" id="UP000242715">
    <property type="component" value="Unassembled WGS sequence"/>
</dbReference>
<feature type="region of interest" description="Disordered" evidence="1">
    <location>
        <begin position="60"/>
        <end position="134"/>
    </location>
</feature>